<proteinExistence type="predicted"/>
<evidence type="ECO:0000313" key="3">
    <source>
        <dbReference type="Proteomes" id="UP000244803"/>
    </source>
</evidence>
<dbReference type="CDD" id="cd01881">
    <property type="entry name" value="Obg_like"/>
    <property type="match status" value="1"/>
</dbReference>
<dbReference type="GO" id="GO:0005525">
    <property type="term" value="F:GTP binding"/>
    <property type="evidence" value="ECO:0007669"/>
    <property type="project" value="InterPro"/>
</dbReference>
<dbReference type="Pfam" id="PF01926">
    <property type="entry name" value="MMR_HSR1"/>
    <property type="match status" value="1"/>
</dbReference>
<dbReference type="InterPro" id="IPR006169">
    <property type="entry name" value="GTP1_OBG_dom"/>
</dbReference>
<dbReference type="EMBL" id="CP056068">
    <property type="protein sequence ID" value="UKJ90415.1"/>
    <property type="molecule type" value="Genomic_DNA"/>
</dbReference>
<dbReference type="AlphaFoldDB" id="A0A976QSF3"/>
<evidence type="ECO:0000313" key="2">
    <source>
        <dbReference type="EMBL" id="UKJ90415.1"/>
    </source>
</evidence>
<dbReference type="PRINTS" id="PR00326">
    <property type="entry name" value="GTP1OBG"/>
</dbReference>
<protein>
    <recommendedName>
        <fullName evidence="1">Obg domain-containing protein</fullName>
    </recommendedName>
</protein>
<name>A0A976QSF3_THEOR</name>
<dbReference type="GO" id="GO:0042254">
    <property type="term" value="P:ribosome biogenesis"/>
    <property type="evidence" value="ECO:0007669"/>
    <property type="project" value="UniProtKB-UniRule"/>
</dbReference>
<dbReference type="SUPFAM" id="SSF52540">
    <property type="entry name" value="P-loop containing nucleoside triphosphate hydrolases"/>
    <property type="match status" value="1"/>
</dbReference>
<feature type="domain" description="Obg" evidence="1">
    <location>
        <begin position="30"/>
        <end position="181"/>
    </location>
</feature>
<dbReference type="InterPro" id="IPR006073">
    <property type="entry name" value="GTP-bd"/>
</dbReference>
<dbReference type="Proteomes" id="UP000244803">
    <property type="component" value="Chromosome 2"/>
</dbReference>
<dbReference type="InterPro" id="IPR036726">
    <property type="entry name" value="GTP1_OBG_dom_sf"/>
</dbReference>
<dbReference type="OrthoDB" id="347018at2759"/>
<dbReference type="SUPFAM" id="SSF82051">
    <property type="entry name" value="Obg GTP-binding protein N-terminal domain"/>
    <property type="match status" value="1"/>
</dbReference>
<organism evidence="2 3">
    <name type="scientific">Theileria orientalis</name>
    <dbReference type="NCBI Taxonomy" id="68886"/>
    <lineage>
        <taxon>Eukaryota</taxon>
        <taxon>Sar</taxon>
        <taxon>Alveolata</taxon>
        <taxon>Apicomplexa</taxon>
        <taxon>Aconoidasida</taxon>
        <taxon>Piroplasmida</taxon>
        <taxon>Theileriidae</taxon>
        <taxon>Theileria</taxon>
    </lineage>
</organism>
<dbReference type="GO" id="GO:0005739">
    <property type="term" value="C:mitochondrion"/>
    <property type="evidence" value="ECO:0007669"/>
    <property type="project" value="TreeGrafter"/>
</dbReference>
<dbReference type="InterPro" id="IPR045086">
    <property type="entry name" value="OBG_GTPase"/>
</dbReference>
<dbReference type="PROSITE" id="PS51883">
    <property type="entry name" value="OBG"/>
    <property type="match status" value="1"/>
</dbReference>
<sequence length="376" mass="42249">MNVKITKDVAKTISELVSVKNAESFPRYQTPFVDYLRVKCVAGSGGSPLENTNRSKKLNGPGYGGHGGSIYFKSTHLVHDFLHIESKIRGKDGGDACGTSRGLHSSDTIINVPLGSILRKRVRTDDRTRCIFWHQFLKNDEKLLVARGGRGGLGPSSFKKHDNRLAEVGESIKVELELRLFNDIAFIGLPNSGKTSLISSLTSYMTRIGPEEGSTTRPHVAVIRFIDGVEIRVMDLPPLSPSTDRSMANKITRHLYRSKGIAYIINASDDCDHFETLDSLRQIVKTSKTFDESRSEMVIMTKCDKIHKNVLFNMDSLYYKLLDSLPHIQIVATSATHRLGLERCVNTMRDLIYQRHVTYSRREMVESYEIKLLTAN</sequence>
<dbReference type="GO" id="GO:0003924">
    <property type="term" value="F:GTPase activity"/>
    <property type="evidence" value="ECO:0007669"/>
    <property type="project" value="InterPro"/>
</dbReference>
<dbReference type="Pfam" id="PF01018">
    <property type="entry name" value="GTP1_OBG"/>
    <property type="match status" value="1"/>
</dbReference>
<accession>A0A976QSF3</accession>
<dbReference type="Gene3D" id="2.70.210.12">
    <property type="entry name" value="GTP1/OBG domain"/>
    <property type="match status" value="1"/>
</dbReference>
<dbReference type="Gene3D" id="3.40.50.300">
    <property type="entry name" value="P-loop containing nucleotide triphosphate hydrolases"/>
    <property type="match status" value="1"/>
</dbReference>
<dbReference type="InterPro" id="IPR027417">
    <property type="entry name" value="P-loop_NTPase"/>
</dbReference>
<reference evidence="2" key="1">
    <citation type="submission" date="2022-07" db="EMBL/GenBank/DDBJ databases">
        <title>Evaluation of T. orientalis genome assembly methods using nanopore sequencing and analysis of variation between genomes.</title>
        <authorList>
            <person name="Yam J."/>
            <person name="Micallef M.L."/>
            <person name="Liu M."/>
            <person name="Djordjevic S.P."/>
            <person name="Bogema D.R."/>
            <person name="Jenkins C."/>
        </authorList>
    </citation>
    <scope>NUCLEOTIDE SEQUENCE</scope>
    <source>
        <strain evidence="2">Fish Creek</strain>
    </source>
</reference>
<gene>
    <name evidence="2" type="ORF">MACJ_001348</name>
</gene>
<dbReference type="PANTHER" id="PTHR11702">
    <property type="entry name" value="DEVELOPMENTALLY REGULATED GTP-BINDING PROTEIN-RELATED"/>
    <property type="match status" value="1"/>
</dbReference>
<dbReference type="PANTHER" id="PTHR11702:SF44">
    <property type="entry name" value="GTP-BINDING PROTEIN OBGC, CHLOROPLASTIC"/>
    <property type="match status" value="1"/>
</dbReference>
<evidence type="ECO:0000259" key="1">
    <source>
        <dbReference type="PROSITE" id="PS51883"/>
    </source>
</evidence>